<dbReference type="GO" id="GO:0070181">
    <property type="term" value="F:small ribosomal subunit rRNA binding"/>
    <property type="evidence" value="ECO:0007669"/>
    <property type="project" value="UniProtKB-UniRule"/>
</dbReference>
<dbReference type="SUPFAM" id="SSF54814">
    <property type="entry name" value="Prokaryotic type KH domain (KH-domain type II)"/>
    <property type="match status" value="1"/>
</dbReference>
<feature type="region of interest" description="G4" evidence="9">
    <location>
        <begin position="121"/>
        <end position="124"/>
    </location>
</feature>
<feature type="domain" description="Era-type G" evidence="12">
    <location>
        <begin position="3"/>
        <end position="171"/>
    </location>
</feature>
<evidence type="ECO:0000256" key="6">
    <source>
        <dbReference type="ARBA" id="ARBA00023134"/>
    </source>
</evidence>
<dbReference type="Proteomes" id="UP000268059">
    <property type="component" value="Chromosome"/>
</dbReference>
<feature type="region of interest" description="G5" evidence="9">
    <location>
        <begin position="150"/>
        <end position="152"/>
    </location>
</feature>
<dbReference type="SUPFAM" id="SSF52540">
    <property type="entry name" value="P-loop containing nucleoside triphosphate hydrolases"/>
    <property type="match status" value="1"/>
</dbReference>
<dbReference type="Pfam" id="PF01926">
    <property type="entry name" value="MMR_HSR1"/>
    <property type="match status" value="1"/>
</dbReference>
<dbReference type="PROSITE" id="PS51713">
    <property type="entry name" value="G_ERA"/>
    <property type="match status" value="1"/>
</dbReference>
<keyword evidence="8" id="KW-0963">Cytoplasm</keyword>
<feature type="binding site" evidence="8">
    <location>
        <begin position="58"/>
        <end position="62"/>
    </location>
    <ligand>
        <name>GTP</name>
        <dbReference type="ChEBI" id="CHEBI:37565"/>
    </ligand>
</feature>
<dbReference type="PANTHER" id="PTHR42698">
    <property type="entry name" value="GTPASE ERA"/>
    <property type="match status" value="1"/>
</dbReference>
<evidence type="ECO:0000313" key="14">
    <source>
        <dbReference type="Proteomes" id="UP000268059"/>
    </source>
</evidence>
<keyword evidence="5 8" id="KW-0694">RNA-binding</keyword>
<dbReference type="InterPro" id="IPR004044">
    <property type="entry name" value="KH_dom_type_2"/>
</dbReference>
<protein>
    <recommendedName>
        <fullName evidence="2 8">GTPase Era</fullName>
    </recommendedName>
</protein>
<dbReference type="NCBIfam" id="TIGR00436">
    <property type="entry name" value="era"/>
    <property type="match status" value="1"/>
</dbReference>
<dbReference type="Gene3D" id="3.30.300.20">
    <property type="match status" value="1"/>
</dbReference>
<evidence type="ECO:0000256" key="2">
    <source>
        <dbReference type="ARBA" id="ARBA00020484"/>
    </source>
</evidence>
<dbReference type="AlphaFoldDB" id="A0A3G9JXB3"/>
<dbReference type="InterPro" id="IPR030388">
    <property type="entry name" value="G_ERA_dom"/>
</dbReference>
<dbReference type="NCBIfam" id="NF000908">
    <property type="entry name" value="PRK00089.1"/>
    <property type="match status" value="1"/>
</dbReference>
<dbReference type="HAMAP" id="MF_00367">
    <property type="entry name" value="GTPase_Era"/>
    <property type="match status" value="1"/>
</dbReference>
<dbReference type="GO" id="GO:0005886">
    <property type="term" value="C:plasma membrane"/>
    <property type="evidence" value="ECO:0007669"/>
    <property type="project" value="UniProtKB-SubCell"/>
</dbReference>
<organism evidence="13 14">
    <name type="scientific">Intestinibaculum porci</name>
    <dbReference type="NCBI Taxonomy" id="2487118"/>
    <lineage>
        <taxon>Bacteria</taxon>
        <taxon>Bacillati</taxon>
        <taxon>Bacillota</taxon>
        <taxon>Erysipelotrichia</taxon>
        <taxon>Erysipelotrichales</taxon>
        <taxon>Erysipelotrichaceae</taxon>
        <taxon>Intestinibaculum</taxon>
    </lineage>
</organism>
<evidence type="ECO:0000256" key="1">
    <source>
        <dbReference type="ARBA" id="ARBA00007921"/>
    </source>
</evidence>
<keyword evidence="6 8" id="KW-0342">GTP-binding</keyword>
<dbReference type="FunCoup" id="A0A3G9JXB3">
    <property type="interactions" value="392"/>
</dbReference>
<keyword evidence="7 8" id="KW-0472">Membrane</keyword>
<dbReference type="NCBIfam" id="TIGR00231">
    <property type="entry name" value="small_GTP"/>
    <property type="match status" value="1"/>
</dbReference>
<evidence type="ECO:0000256" key="7">
    <source>
        <dbReference type="ARBA" id="ARBA00023136"/>
    </source>
</evidence>
<reference evidence="13 14" key="1">
    <citation type="submission" date="2018-11" db="EMBL/GenBank/DDBJ databases">
        <title>Novel Erysipelotrichaceae bacterium isolated from small intestine of a swine.</title>
        <authorList>
            <person name="Kim J.S."/>
            <person name="Choe H."/>
            <person name="Lee Y.R."/>
            <person name="Kim K.M."/>
            <person name="Park D.S."/>
        </authorList>
    </citation>
    <scope>NUCLEOTIDE SEQUENCE [LARGE SCALE GENOMIC DNA]</scope>
    <source>
        <strain evidence="13 14">SG0102</strain>
    </source>
</reference>
<evidence type="ECO:0000256" key="10">
    <source>
        <dbReference type="RuleBase" id="RU003761"/>
    </source>
</evidence>
<evidence type="ECO:0000256" key="9">
    <source>
        <dbReference type="PROSITE-ProRule" id="PRU01050"/>
    </source>
</evidence>
<dbReference type="GO" id="GO:0005525">
    <property type="term" value="F:GTP binding"/>
    <property type="evidence" value="ECO:0007669"/>
    <property type="project" value="UniProtKB-UniRule"/>
</dbReference>
<dbReference type="InterPro" id="IPR005225">
    <property type="entry name" value="Small_GTP-bd"/>
</dbReference>
<dbReference type="InterPro" id="IPR005662">
    <property type="entry name" value="GTPase_Era-like"/>
</dbReference>
<keyword evidence="14" id="KW-1185">Reference proteome</keyword>
<dbReference type="Pfam" id="PF07650">
    <property type="entry name" value="KH_2"/>
    <property type="match status" value="1"/>
</dbReference>
<feature type="domain" description="KH type-2" evidence="11">
    <location>
        <begin position="194"/>
        <end position="278"/>
    </location>
</feature>
<dbReference type="InterPro" id="IPR009019">
    <property type="entry name" value="KH_sf_prok-type"/>
</dbReference>
<dbReference type="CDD" id="cd22534">
    <property type="entry name" value="KH-II_Era"/>
    <property type="match status" value="1"/>
</dbReference>
<evidence type="ECO:0000313" key="13">
    <source>
        <dbReference type="EMBL" id="BBH27609.1"/>
    </source>
</evidence>
<evidence type="ECO:0000256" key="5">
    <source>
        <dbReference type="ARBA" id="ARBA00022884"/>
    </source>
</evidence>
<proteinExistence type="inferred from homology"/>
<feature type="region of interest" description="G3" evidence="9">
    <location>
        <begin position="58"/>
        <end position="61"/>
    </location>
</feature>
<sequence length="298" mass="33967">MYKSGFISIIGRPNVGKSTLLNHILKTKLVITSPTAQTTRNTVQGIYTDEEAQMIFLDTPGIHKPQDGLGSFMNATALGSIAGTDIILLMEAADERIGKGDRFIVERLKSEAECPVYLLLNKSDLLTKDEMLAKLTQWSALYPFKEIIPISALNGDNLDDLMATLKSDLPEGDQIYPEEMITDHPEQFILSEFIREKILYFTHDEIPHDVAIVIQQWEEDDDHIHIMADIVVNRKSQKGILIGKQGAMIKKIKQQARRDMRRFSGKNVDLELYVKVEKDWRNKQTYLKEFGYNSDDYS</sequence>
<dbReference type="Gene3D" id="3.40.50.300">
    <property type="entry name" value="P-loop containing nucleotide triphosphate hydrolases"/>
    <property type="match status" value="1"/>
</dbReference>
<feature type="region of interest" description="G2" evidence="9">
    <location>
        <begin position="37"/>
        <end position="41"/>
    </location>
</feature>
<name>A0A3G9JXB3_9FIRM</name>
<dbReference type="InParanoid" id="A0A3G9JXB3"/>
<comment type="similarity">
    <text evidence="1 8 9 10">Belongs to the TRAFAC class TrmE-Era-EngA-EngB-Septin-like GTPase superfamily. Era GTPase family.</text>
</comment>
<keyword evidence="8" id="KW-1003">Cell membrane</keyword>
<accession>A0A3G9JXB3</accession>
<dbReference type="GO" id="GO:0005829">
    <property type="term" value="C:cytosol"/>
    <property type="evidence" value="ECO:0007669"/>
    <property type="project" value="TreeGrafter"/>
</dbReference>
<dbReference type="GO" id="GO:0043024">
    <property type="term" value="F:ribosomal small subunit binding"/>
    <property type="evidence" value="ECO:0007669"/>
    <property type="project" value="TreeGrafter"/>
</dbReference>
<dbReference type="PANTHER" id="PTHR42698:SF1">
    <property type="entry name" value="GTPASE ERA, MITOCHONDRIAL"/>
    <property type="match status" value="1"/>
</dbReference>
<comment type="subunit">
    <text evidence="8">Monomer.</text>
</comment>
<dbReference type="KEGG" id="ebm:SG0102_25430"/>
<dbReference type="GO" id="GO:0000028">
    <property type="term" value="P:ribosomal small subunit assembly"/>
    <property type="evidence" value="ECO:0007669"/>
    <property type="project" value="TreeGrafter"/>
</dbReference>
<evidence type="ECO:0000259" key="11">
    <source>
        <dbReference type="PROSITE" id="PS50823"/>
    </source>
</evidence>
<dbReference type="CDD" id="cd04163">
    <property type="entry name" value="Era"/>
    <property type="match status" value="1"/>
</dbReference>
<keyword evidence="3 8" id="KW-0690">Ribosome biogenesis</keyword>
<evidence type="ECO:0000259" key="12">
    <source>
        <dbReference type="PROSITE" id="PS51713"/>
    </source>
</evidence>
<feature type="binding site" evidence="8">
    <location>
        <begin position="121"/>
        <end position="124"/>
    </location>
    <ligand>
        <name>GTP</name>
        <dbReference type="ChEBI" id="CHEBI:37565"/>
    </ligand>
</feature>
<feature type="binding site" evidence="8">
    <location>
        <begin position="11"/>
        <end position="18"/>
    </location>
    <ligand>
        <name>GTP</name>
        <dbReference type="ChEBI" id="CHEBI:37565"/>
    </ligand>
</feature>
<dbReference type="OrthoDB" id="9805918at2"/>
<dbReference type="InterPro" id="IPR015946">
    <property type="entry name" value="KH_dom-like_a/b"/>
</dbReference>
<keyword evidence="8" id="KW-0699">rRNA-binding</keyword>
<feature type="region of interest" description="G1" evidence="9">
    <location>
        <begin position="11"/>
        <end position="18"/>
    </location>
</feature>
<keyword evidence="4 8" id="KW-0547">Nucleotide-binding</keyword>
<dbReference type="PROSITE" id="PS50823">
    <property type="entry name" value="KH_TYPE_2"/>
    <property type="match status" value="1"/>
</dbReference>
<gene>
    <name evidence="8 13" type="primary">era</name>
    <name evidence="13" type="ORF">SG0102_25430</name>
</gene>
<dbReference type="EMBL" id="AP019309">
    <property type="protein sequence ID" value="BBH27609.1"/>
    <property type="molecule type" value="Genomic_DNA"/>
</dbReference>
<dbReference type="InterPro" id="IPR006073">
    <property type="entry name" value="GTP-bd"/>
</dbReference>
<dbReference type="FunFam" id="3.40.50.300:FF:000094">
    <property type="entry name" value="GTPase Era"/>
    <property type="match status" value="1"/>
</dbReference>
<comment type="subcellular location">
    <subcellularLocation>
        <location evidence="8">Cytoplasm</location>
    </subcellularLocation>
    <subcellularLocation>
        <location evidence="8">Cell membrane</location>
        <topology evidence="8">Peripheral membrane protein</topology>
    </subcellularLocation>
</comment>
<dbReference type="GO" id="GO:0003924">
    <property type="term" value="F:GTPase activity"/>
    <property type="evidence" value="ECO:0007669"/>
    <property type="project" value="UniProtKB-UniRule"/>
</dbReference>
<comment type="function">
    <text evidence="8">An essential GTPase that binds both GDP and GTP, with rapid nucleotide exchange. Plays a role in 16S rRNA processing and 30S ribosomal subunit biogenesis and possibly also in cell cycle regulation and energy metabolism.</text>
</comment>
<evidence type="ECO:0000256" key="3">
    <source>
        <dbReference type="ARBA" id="ARBA00022517"/>
    </source>
</evidence>
<dbReference type="InterPro" id="IPR027417">
    <property type="entry name" value="P-loop_NTPase"/>
</dbReference>
<evidence type="ECO:0000256" key="4">
    <source>
        <dbReference type="ARBA" id="ARBA00022741"/>
    </source>
</evidence>
<dbReference type="RefSeq" id="WP_125120317.1">
    <property type="nucleotide sequence ID" value="NZ_AP019309.1"/>
</dbReference>
<evidence type="ECO:0000256" key="8">
    <source>
        <dbReference type="HAMAP-Rule" id="MF_00367"/>
    </source>
</evidence>